<sequence length="192" mass="20985">MQPLHRVSGFTLPELILTIAIVTIVTALAAPPIADLFLRYQHETLGRELFELIAFSRGKAYGHGRVYTLCPSADGESCTSDWSQGAMLFADNNGNGEHEIGENIERVMQKLADGASLEWRSFGNKKYLQFRPSGLTPFQSGNFSYCPPDGNAEYGWIIVLNVTGRPYFGRDSDGDGIAENGSGDNLSCTTNI</sequence>
<reference evidence="14" key="1">
    <citation type="submission" date="2016-10" db="EMBL/GenBank/DDBJ databases">
        <authorList>
            <person name="Varghese N."/>
            <person name="Submissions S."/>
        </authorList>
    </citation>
    <scope>NUCLEOTIDE SEQUENCE [LARGE SCALE GENOMIC DNA]</scope>
    <source>
        <strain evidence="14">CGMCC 1.10657</strain>
    </source>
</reference>
<accession>A0A1H4BI91</accession>
<evidence type="ECO:0000256" key="8">
    <source>
        <dbReference type="ARBA" id="ARBA00023136"/>
    </source>
</evidence>
<dbReference type="OrthoDB" id="2313614at2"/>
<keyword evidence="6 11" id="KW-0812">Transmembrane</keyword>
<keyword evidence="3" id="KW-1003">Cell membrane</keyword>
<keyword evidence="7 11" id="KW-1133">Transmembrane helix</keyword>
<keyword evidence="8 11" id="KW-0472">Membrane</keyword>
<name>A0A1H4BI91_9GAMM</name>
<dbReference type="NCBIfam" id="TIGR02532">
    <property type="entry name" value="IV_pilin_GFxxxE"/>
    <property type="match status" value="1"/>
</dbReference>
<evidence type="ECO:0000259" key="12">
    <source>
        <dbReference type="Pfam" id="PF12019"/>
    </source>
</evidence>
<keyword evidence="5" id="KW-0997">Cell inner membrane</keyword>
<evidence type="ECO:0000256" key="7">
    <source>
        <dbReference type="ARBA" id="ARBA00022989"/>
    </source>
</evidence>
<comment type="similarity">
    <text evidence="9">Belongs to the GSP H family.</text>
</comment>
<evidence type="ECO:0000256" key="1">
    <source>
        <dbReference type="ARBA" id="ARBA00004377"/>
    </source>
</evidence>
<dbReference type="AlphaFoldDB" id="A0A1H4BI91"/>
<evidence type="ECO:0000256" key="6">
    <source>
        <dbReference type="ARBA" id="ARBA00022692"/>
    </source>
</evidence>
<dbReference type="GO" id="GO:0015628">
    <property type="term" value="P:protein secretion by the type II secretion system"/>
    <property type="evidence" value="ECO:0007669"/>
    <property type="project" value="InterPro"/>
</dbReference>
<gene>
    <name evidence="13" type="ORF">SAMN05216562_3287</name>
</gene>
<dbReference type="InterPro" id="IPR022346">
    <property type="entry name" value="T2SS_GspH"/>
</dbReference>
<dbReference type="InterPro" id="IPR012902">
    <property type="entry name" value="N_methyl_site"/>
</dbReference>
<evidence type="ECO:0000256" key="10">
    <source>
        <dbReference type="ARBA" id="ARBA00030775"/>
    </source>
</evidence>
<evidence type="ECO:0000313" key="13">
    <source>
        <dbReference type="EMBL" id="SEA47826.1"/>
    </source>
</evidence>
<dbReference type="SUPFAM" id="SSF54523">
    <property type="entry name" value="Pili subunits"/>
    <property type="match status" value="1"/>
</dbReference>
<evidence type="ECO:0000256" key="5">
    <source>
        <dbReference type="ARBA" id="ARBA00022519"/>
    </source>
</evidence>
<evidence type="ECO:0000256" key="4">
    <source>
        <dbReference type="ARBA" id="ARBA00022481"/>
    </source>
</evidence>
<dbReference type="Pfam" id="PF07963">
    <property type="entry name" value="N_methyl"/>
    <property type="match status" value="1"/>
</dbReference>
<dbReference type="Pfam" id="PF12019">
    <property type="entry name" value="GspH"/>
    <property type="match status" value="1"/>
</dbReference>
<evidence type="ECO:0000256" key="9">
    <source>
        <dbReference type="ARBA" id="ARBA00025772"/>
    </source>
</evidence>
<organism evidence="13 14">
    <name type="scientific">Microbulbifer marinus</name>
    <dbReference type="NCBI Taxonomy" id="658218"/>
    <lineage>
        <taxon>Bacteria</taxon>
        <taxon>Pseudomonadati</taxon>
        <taxon>Pseudomonadota</taxon>
        <taxon>Gammaproteobacteria</taxon>
        <taxon>Cellvibrionales</taxon>
        <taxon>Microbulbiferaceae</taxon>
        <taxon>Microbulbifer</taxon>
    </lineage>
</organism>
<dbReference type="GO" id="GO:0005886">
    <property type="term" value="C:plasma membrane"/>
    <property type="evidence" value="ECO:0007669"/>
    <property type="project" value="UniProtKB-SubCell"/>
</dbReference>
<dbReference type="Proteomes" id="UP000198658">
    <property type="component" value="Unassembled WGS sequence"/>
</dbReference>
<dbReference type="PROSITE" id="PS00409">
    <property type="entry name" value="PROKAR_NTER_METHYL"/>
    <property type="match status" value="1"/>
</dbReference>
<comment type="subcellular location">
    <subcellularLocation>
        <location evidence="1">Cell inner membrane</location>
        <topology evidence="1">Single-pass membrane protein</topology>
    </subcellularLocation>
</comment>
<protein>
    <recommendedName>
        <fullName evidence="2">Type II secretion system protein H</fullName>
    </recommendedName>
    <alternativeName>
        <fullName evidence="10">General secretion pathway protein H</fullName>
    </alternativeName>
</protein>
<dbReference type="InterPro" id="IPR045584">
    <property type="entry name" value="Pilin-like"/>
</dbReference>
<dbReference type="STRING" id="658218.SAMN05216562_3287"/>
<dbReference type="Gene3D" id="3.55.40.10">
    <property type="entry name" value="minor pseudopilin epsh domain"/>
    <property type="match status" value="1"/>
</dbReference>
<keyword evidence="14" id="KW-1185">Reference proteome</keyword>
<evidence type="ECO:0000313" key="14">
    <source>
        <dbReference type="Proteomes" id="UP000198658"/>
    </source>
</evidence>
<keyword evidence="4" id="KW-0488">Methylation</keyword>
<evidence type="ECO:0000256" key="11">
    <source>
        <dbReference type="SAM" id="Phobius"/>
    </source>
</evidence>
<dbReference type="GO" id="GO:0015627">
    <property type="term" value="C:type II protein secretion system complex"/>
    <property type="evidence" value="ECO:0007669"/>
    <property type="project" value="InterPro"/>
</dbReference>
<proteinExistence type="inferred from homology"/>
<feature type="transmembrane region" description="Helical" evidence="11">
    <location>
        <begin position="15"/>
        <end position="38"/>
    </location>
</feature>
<dbReference type="RefSeq" id="WP_091391196.1">
    <property type="nucleotide sequence ID" value="NZ_FNQO01000006.1"/>
</dbReference>
<feature type="domain" description="General secretion pathway GspH" evidence="12">
    <location>
        <begin position="47"/>
        <end position="164"/>
    </location>
</feature>
<evidence type="ECO:0000256" key="2">
    <source>
        <dbReference type="ARBA" id="ARBA00021549"/>
    </source>
</evidence>
<evidence type="ECO:0000256" key="3">
    <source>
        <dbReference type="ARBA" id="ARBA00022475"/>
    </source>
</evidence>
<dbReference type="EMBL" id="FNQO01000006">
    <property type="protein sequence ID" value="SEA47826.1"/>
    <property type="molecule type" value="Genomic_DNA"/>
</dbReference>